<reference evidence="5 6" key="1">
    <citation type="submission" date="2023-01" db="EMBL/GenBank/DDBJ databases">
        <authorList>
            <person name="Kreplak J."/>
        </authorList>
    </citation>
    <scope>NUCLEOTIDE SEQUENCE [LARGE SCALE GENOMIC DNA]</scope>
</reference>
<dbReference type="PANTHER" id="PTHR47262">
    <property type="entry name" value="OS02G0132600 PROTEIN"/>
    <property type="match status" value="1"/>
</dbReference>
<name>A0AAV1B9U5_VICFA</name>
<sequence length="909" mass="103870">MRAPPARKLCTLSSYFRSHLQNNPQNHVSSFKTAIPFETQHHFDSDLNLSTLKLHGPSPSEDMPELGEATTQLSSILYTPPVKKRVGEKVDDEEKEKSIVEIPLILDFAHGDTSIKRKEVARERKQKWIFKDTGGERSDRLIKICARKLGATPTVDMFGRLGRETGLKEYNSLISLCVKQARETDDEYVATDELGKTYHLLKSMRERGLQLEEQTYHPLLQYIIDMGFVQEFQLFYDVIQAGNPSSVSRLGYYEMLLWIRVNNEEMIRDICEYITVEESRGTTSLRESYLMALCESDRKTQILDVLKNIDITKLTSAKCISNIFQSMGRLQLESDAENLLLDLRACDYDADEISNFIACYAVNIPNLPLEDIISKIESLHNILEVLPSSSSYEKLISYCCGMHKVDAALDIVDKMCEAGYMVSTHILQSILQICEETYDYILVHRIYSIISRHHHHLELNGQICRCLIHFCVRLKDFERAYKMVKELKEMNFKPTTAMYNAIMAGYFREKNFIGGLAVLKHMQHANVEPDSQTFSYLISNCETEDDINMYYEELKQFDIYPTRQIFMALINAYAACGELEKAKQVALDSRIPLKCLNEIKSVLVSALASHGQLSEALAIYEEIKKAGHNLEPKAVITLIDELRHISGELEGLLLLLKELSDLNYWVDGCFRVIQYCVEHRHLSCAVDLFTQLKDNFESDETMTEVLFDAVYSLIAGSKSSRLQFGLDLLWAIKDELGLVPSRQCLDFLLSACANSGDLNNARLIWREYEVAGFPYNVLSYVRMYQALLASGDQRSADFILKKIPRDDVEICTVISACQKTYVDKVKSVEGEKKKKNVKSVEGEKKKKNVKSVEGEKKKKNVKSVEGEKKKKNVKLVEGEMKEKNVKSVEGEKKKKKKRKGTKKKQESES</sequence>
<feature type="repeat" description="PPR" evidence="2">
    <location>
        <begin position="495"/>
        <end position="529"/>
    </location>
</feature>
<organism evidence="5 6">
    <name type="scientific">Vicia faba</name>
    <name type="common">Broad bean</name>
    <name type="synonym">Faba vulgaris</name>
    <dbReference type="NCBI Taxonomy" id="3906"/>
    <lineage>
        <taxon>Eukaryota</taxon>
        <taxon>Viridiplantae</taxon>
        <taxon>Streptophyta</taxon>
        <taxon>Embryophyta</taxon>
        <taxon>Tracheophyta</taxon>
        <taxon>Spermatophyta</taxon>
        <taxon>Magnoliopsida</taxon>
        <taxon>eudicotyledons</taxon>
        <taxon>Gunneridae</taxon>
        <taxon>Pentapetalae</taxon>
        <taxon>rosids</taxon>
        <taxon>fabids</taxon>
        <taxon>Fabales</taxon>
        <taxon>Fabaceae</taxon>
        <taxon>Papilionoideae</taxon>
        <taxon>50 kb inversion clade</taxon>
        <taxon>NPAAA clade</taxon>
        <taxon>Hologalegina</taxon>
        <taxon>IRL clade</taxon>
        <taxon>Fabeae</taxon>
        <taxon>Vicia</taxon>
    </lineage>
</organism>
<dbReference type="InterPro" id="IPR011990">
    <property type="entry name" value="TPR-like_helical_dom_sf"/>
</dbReference>
<evidence type="ECO:0000313" key="6">
    <source>
        <dbReference type="Proteomes" id="UP001157006"/>
    </source>
</evidence>
<evidence type="ECO:0000256" key="1">
    <source>
        <dbReference type="ARBA" id="ARBA00022737"/>
    </source>
</evidence>
<keyword evidence="6" id="KW-1185">Reference proteome</keyword>
<feature type="compositionally biased region" description="Basic residues" evidence="3">
    <location>
        <begin position="893"/>
        <end position="902"/>
    </location>
</feature>
<dbReference type="Gene3D" id="1.25.40.10">
    <property type="entry name" value="Tetratricopeptide repeat domain"/>
    <property type="match status" value="4"/>
</dbReference>
<feature type="repeat" description="PPR" evidence="2">
    <location>
        <begin position="460"/>
        <end position="494"/>
    </location>
</feature>
<accession>A0AAV1B9U5</accession>
<dbReference type="PROSITE" id="PS51375">
    <property type="entry name" value="PPR"/>
    <property type="match status" value="3"/>
</dbReference>
<gene>
    <name evidence="5" type="ORF">VFH_VI081520</name>
</gene>
<keyword evidence="1" id="KW-0677">Repeat</keyword>
<evidence type="ECO:0000313" key="5">
    <source>
        <dbReference type="EMBL" id="CAI8617537.1"/>
    </source>
</evidence>
<feature type="repeat" description="PPR" evidence="2">
    <location>
        <begin position="388"/>
        <end position="422"/>
    </location>
</feature>
<evidence type="ECO:0000259" key="4">
    <source>
        <dbReference type="Pfam" id="PF17177"/>
    </source>
</evidence>
<dbReference type="Pfam" id="PF17177">
    <property type="entry name" value="PPR_long"/>
    <property type="match status" value="1"/>
</dbReference>
<protein>
    <recommendedName>
        <fullName evidence="4">PROP1-like PPR domain-containing protein</fullName>
    </recommendedName>
</protein>
<dbReference type="NCBIfam" id="TIGR00756">
    <property type="entry name" value="PPR"/>
    <property type="match status" value="2"/>
</dbReference>
<dbReference type="InterPro" id="IPR033443">
    <property type="entry name" value="PROP1-like_PPR_dom"/>
</dbReference>
<dbReference type="Pfam" id="PF01535">
    <property type="entry name" value="PPR"/>
    <property type="match status" value="2"/>
</dbReference>
<dbReference type="AlphaFoldDB" id="A0AAV1B9U5"/>
<dbReference type="EMBL" id="OX451741">
    <property type="protein sequence ID" value="CAI8617537.1"/>
    <property type="molecule type" value="Genomic_DNA"/>
</dbReference>
<dbReference type="PANTHER" id="PTHR47262:SF1">
    <property type="entry name" value="OS02G0132600 PROTEIN"/>
    <property type="match status" value="1"/>
</dbReference>
<dbReference type="InterPro" id="IPR002885">
    <property type="entry name" value="PPR_rpt"/>
</dbReference>
<evidence type="ECO:0000256" key="3">
    <source>
        <dbReference type="SAM" id="MobiDB-lite"/>
    </source>
</evidence>
<evidence type="ECO:0000256" key="2">
    <source>
        <dbReference type="PROSITE-ProRule" id="PRU00708"/>
    </source>
</evidence>
<dbReference type="Proteomes" id="UP001157006">
    <property type="component" value="Chromosome 6"/>
</dbReference>
<proteinExistence type="predicted"/>
<feature type="domain" description="PROP1-like PPR" evidence="4">
    <location>
        <begin position="390"/>
        <end position="557"/>
    </location>
</feature>
<feature type="region of interest" description="Disordered" evidence="3">
    <location>
        <begin position="839"/>
        <end position="909"/>
    </location>
</feature>
<feature type="compositionally biased region" description="Basic and acidic residues" evidence="3">
    <location>
        <begin position="839"/>
        <end position="892"/>
    </location>
</feature>